<dbReference type="AlphaFoldDB" id="A0A369UN68"/>
<dbReference type="SUPFAM" id="SSF51735">
    <property type="entry name" value="NAD(P)-binding Rossmann-fold domains"/>
    <property type="match status" value="1"/>
</dbReference>
<dbReference type="InterPro" id="IPR036291">
    <property type="entry name" value="NAD(P)-bd_dom_sf"/>
</dbReference>
<dbReference type="Gene3D" id="3.40.50.720">
    <property type="entry name" value="NAD(P)-binding Rossmann-like Domain"/>
    <property type="match status" value="1"/>
</dbReference>
<evidence type="ECO:0000256" key="4">
    <source>
        <dbReference type="ARBA" id="ARBA00044050"/>
    </source>
</evidence>
<dbReference type="InterPro" id="IPR002347">
    <property type="entry name" value="SDR_fam"/>
</dbReference>
<evidence type="ECO:0000313" key="12">
    <source>
        <dbReference type="EMBL" id="RDD81060.1"/>
    </source>
</evidence>
<dbReference type="CDD" id="cd05233">
    <property type="entry name" value="SDR_c"/>
    <property type="match status" value="1"/>
</dbReference>
<evidence type="ECO:0000256" key="6">
    <source>
        <dbReference type="ARBA" id="ARBA00044065"/>
    </source>
</evidence>
<evidence type="ECO:0000256" key="10">
    <source>
        <dbReference type="ARBA" id="ARBA00047274"/>
    </source>
</evidence>
<dbReference type="PANTHER" id="PTHR43086:SF3">
    <property type="entry name" value="NADP-DEPENDENT 3-HYDROXY ACID DEHYDROGENASE YDFG"/>
    <property type="match status" value="1"/>
</dbReference>
<dbReference type="Proteomes" id="UP000253782">
    <property type="component" value="Unassembled WGS sequence"/>
</dbReference>
<dbReference type="PIRSF" id="PIRSF000126">
    <property type="entry name" value="11-beta-HSD1"/>
    <property type="match status" value="1"/>
</dbReference>
<name>A0A369UN68_9GAMM</name>
<protein>
    <recommendedName>
        <fullName evidence="6">NADP-dependent 3-hydroxy acid dehydrogenase YdfG</fullName>
        <ecNumber evidence="4">1.1.1.298</ecNumber>
        <ecNumber evidence="5">1.1.1.381</ecNumber>
    </recommendedName>
    <alternativeName>
        <fullName evidence="8">L-allo-threonine dehydrogenase</fullName>
    </alternativeName>
    <alternativeName>
        <fullName evidence="7">Malonic semialdehyde reductase</fullName>
    </alternativeName>
</protein>
<dbReference type="PRINTS" id="PR00081">
    <property type="entry name" value="GDHRDH"/>
</dbReference>
<dbReference type="PROSITE" id="PS00061">
    <property type="entry name" value="ADH_SHORT"/>
    <property type="match status" value="1"/>
</dbReference>
<sequence>MSPTNPRDTALITGASSGIGATYADRLARHGHDLVLVARDKARLEALAERLAREYEVKVDVLPADLTSTQDRARVEQRLRADVSIGMLINNAGMAGGGPLATADADLLEQMIQLNVVAPTRLTGAILPRLLARGHGSVINIASVLALAPEMFGGSYSATKAYLLNYTLALHKEASAQGVRVQAVLPGITRTEIWARSGGDINTLPAHMVMEVDEMVDAAMAGFLQGEVVTIPSLPDTADWDAYNAARLKLGPNLSRNRAADRYKSDIAEDA</sequence>
<evidence type="ECO:0000256" key="8">
    <source>
        <dbReference type="ARBA" id="ARBA00044349"/>
    </source>
</evidence>
<dbReference type="GO" id="GO:0035527">
    <property type="term" value="F:3-hydroxypropionate dehydrogenase (NADP+) activity"/>
    <property type="evidence" value="ECO:0007669"/>
    <property type="project" value="UniProtKB-EC"/>
</dbReference>
<evidence type="ECO:0000256" key="9">
    <source>
        <dbReference type="ARBA" id="ARBA00045650"/>
    </source>
</evidence>
<accession>A0A369UN68</accession>
<evidence type="ECO:0000256" key="1">
    <source>
        <dbReference type="ARBA" id="ARBA00006484"/>
    </source>
</evidence>
<dbReference type="OrthoDB" id="9810734at2"/>
<evidence type="ECO:0000256" key="7">
    <source>
        <dbReference type="ARBA" id="ARBA00044271"/>
    </source>
</evidence>
<keyword evidence="13" id="KW-1185">Reference proteome</keyword>
<keyword evidence="2" id="KW-0560">Oxidoreductase</keyword>
<evidence type="ECO:0000313" key="13">
    <source>
        <dbReference type="Proteomes" id="UP000253782"/>
    </source>
</evidence>
<evidence type="ECO:0000256" key="2">
    <source>
        <dbReference type="ARBA" id="ARBA00023002"/>
    </source>
</evidence>
<reference evidence="12 13" key="1">
    <citation type="submission" date="2018-07" db="EMBL/GenBank/DDBJ databases">
        <title>Dyella tabacisoli L4-6T, whole genome shotgun sequence.</title>
        <authorList>
            <person name="Zhou X.-K."/>
            <person name="Li W.-J."/>
            <person name="Duan Y.-Q."/>
        </authorList>
    </citation>
    <scope>NUCLEOTIDE SEQUENCE [LARGE SCALE GENOMIC DNA]</scope>
    <source>
        <strain evidence="12 13">L4-6</strain>
    </source>
</reference>
<comment type="function">
    <text evidence="9">NADP-dependent dehydrogenase with broad substrate specificity acting on 3-hydroxy acids. Catalyzes the NADP-dependent oxidation of L-allo-threonine to L-2-amino-3-keto-butyrate, which is spontaneously decarboxylated into aminoacetone. Also acts on D-threonine, L-serine, D-serine, D-3-hydroxyisobutyrate, L-3-hydroxyisobutyrate, D-glycerate and L-glycerate. Able to catalyze the reduction of the malonic semialdehyde to 3-hydroxypropionic acid. YdfG is apparently supplementing RutE, the presumed malonic semialdehyde reductase involved in pyrimidine degradation since both are able to detoxify malonic semialdehyde.</text>
</comment>
<comment type="similarity">
    <text evidence="1 11">Belongs to the short-chain dehydrogenases/reductases (SDR) family.</text>
</comment>
<gene>
    <name evidence="12" type="ORF">DVJ77_13960</name>
</gene>
<dbReference type="Pfam" id="PF00106">
    <property type="entry name" value="adh_short"/>
    <property type="match status" value="1"/>
</dbReference>
<evidence type="ECO:0000256" key="3">
    <source>
        <dbReference type="ARBA" id="ARBA00043812"/>
    </source>
</evidence>
<comment type="catalytic activity">
    <reaction evidence="3">
        <text>L-allo-threonine + NADP(+) = aminoacetone + CO2 + NADPH</text>
        <dbReference type="Rhea" id="RHEA:43524"/>
        <dbReference type="ChEBI" id="CHEBI:16526"/>
        <dbReference type="ChEBI" id="CHEBI:57783"/>
        <dbReference type="ChEBI" id="CHEBI:58320"/>
        <dbReference type="ChEBI" id="CHEBI:58349"/>
        <dbReference type="ChEBI" id="CHEBI:58585"/>
        <dbReference type="EC" id="1.1.1.381"/>
    </reaction>
</comment>
<dbReference type="EMBL" id="QQAH01000012">
    <property type="protein sequence ID" value="RDD81060.1"/>
    <property type="molecule type" value="Genomic_DNA"/>
</dbReference>
<comment type="catalytic activity">
    <reaction evidence="10">
        <text>3-hydroxypropanoate + NADP(+) = 3-oxopropanoate + NADPH + H(+)</text>
        <dbReference type="Rhea" id="RHEA:26438"/>
        <dbReference type="ChEBI" id="CHEBI:15378"/>
        <dbReference type="ChEBI" id="CHEBI:16510"/>
        <dbReference type="ChEBI" id="CHEBI:33190"/>
        <dbReference type="ChEBI" id="CHEBI:57783"/>
        <dbReference type="ChEBI" id="CHEBI:58349"/>
        <dbReference type="EC" id="1.1.1.298"/>
    </reaction>
</comment>
<organism evidence="12 13">
    <name type="scientific">Dyella tabacisoli</name>
    <dbReference type="NCBI Taxonomy" id="2282381"/>
    <lineage>
        <taxon>Bacteria</taxon>
        <taxon>Pseudomonadati</taxon>
        <taxon>Pseudomonadota</taxon>
        <taxon>Gammaproteobacteria</taxon>
        <taxon>Lysobacterales</taxon>
        <taxon>Rhodanobacteraceae</taxon>
        <taxon>Dyella</taxon>
    </lineage>
</organism>
<proteinExistence type="inferred from homology"/>
<dbReference type="RefSeq" id="WP_114846131.1">
    <property type="nucleotide sequence ID" value="NZ_JBHSPE010000008.1"/>
</dbReference>
<dbReference type="EC" id="1.1.1.298" evidence="4"/>
<evidence type="ECO:0000256" key="11">
    <source>
        <dbReference type="RuleBase" id="RU000363"/>
    </source>
</evidence>
<evidence type="ECO:0000256" key="5">
    <source>
        <dbReference type="ARBA" id="ARBA00044059"/>
    </source>
</evidence>
<dbReference type="EC" id="1.1.1.381" evidence="5"/>
<dbReference type="PANTHER" id="PTHR43086">
    <property type="entry name" value="VERY-LONG-CHAIN 3-OXOOACYL-COA REDUCTASE"/>
    <property type="match status" value="1"/>
</dbReference>
<dbReference type="InterPro" id="IPR020904">
    <property type="entry name" value="Sc_DH/Rdtase_CS"/>
</dbReference>
<comment type="caution">
    <text evidence="12">The sequence shown here is derived from an EMBL/GenBank/DDBJ whole genome shotgun (WGS) entry which is preliminary data.</text>
</comment>
<dbReference type="PRINTS" id="PR00080">
    <property type="entry name" value="SDRFAMILY"/>
</dbReference>